<dbReference type="GO" id="GO:0051539">
    <property type="term" value="F:4 iron, 4 sulfur cluster binding"/>
    <property type="evidence" value="ECO:0007669"/>
    <property type="project" value="InterPro"/>
</dbReference>
<evidence type="ECO:0000256" key="4">
    <source>
        <dbReference type="ARBA" id="ARBA00007185"/>
    </source>
</evidence>
<dbReference type="InterPro" id="IPR015928">
    <property type="entry name" value="Aconitase/3IPM_dehydase_swvl"/>
</dbReference>
<dbReference type="Pfam" id="PF00330">
    <property type="entry name" value="Aconitase"/>
    <property type="match status" value="1"/>
</dbReference>
<dbReference type="GO" id="GO:0006099">
    <property type="term" value="P:tricarboxylic acid cycle"/>
    <property type="evidence" value="ECO:0007669"/>
    <property type="project" value="UniProtKB-KW"/>
</dbReference>
<comment type="similarity">
    <text evidence="4">Belongs to the aconitase/IPM isomerase family.</text>
</comment>
<evidence type="ECO:0000256" key="10">
    <source>
        <dbReference type="ARBA" id="ARBA00023014"/>
    </source>
</evidence>
<gene>
    <name evidence="17" type="ORF">ALOHA_HF4000APKG7N23ctg4g19</name>
</gene>
<keyword evidence="9" id="KW-0408">Iron</keyword>
<dbReference type="Gene3D" id="3.30.499.10">
    <property type="entry name" value="Aconitase, domain 3"/>
    <property type="match status" value="2"/>
</dbReference>
<evidence type="ECO:0000256" key="5">
    <source>
        <dbReference type="ARBA" id="ARBA00012926"/>
    </source>
</evidence>
<evidence type="ECO:0000259" key="16">
    <source>
        <dbReference type="Pfam" id="PF00694"/>
    </source>
</evidence>
<evidence type="ECO:0000256" key="14">
    <source>
        <dbReference type="ARBA" id="ARBA00029682"/>
    </source>
</evidence>
<dbReference type="SUPFAM" id="SSF52016">
    <property type="entry name" value="LeuD/IlvD-like"/>
    <property type="match status" value="1"/>
</dbReference>
<sequence>MTKKRIYNYAPQVGKIMLDLDQIATLYHGMAERHQAARKLLGRPLTLAEKILFGHLLNLEEEPRRGKSYVELQPDRVAMQDATAQMALLQFALTGRSEVAVPSTVHCDHLIQARVGRDSDLADANQESSEVFAFLKSASAKYGAGFWEPGAGIIHQVVLENYAFPGGLIIGTDSHTPNAGGLGMIAIGVGGADAMEVMAGLPFMIRWPGLIGVHLIGELSGWTSPKDVILRVCEELTVEGGTNHVVEYFGPGTSSISCTGKGTICNMGAEVGATTSLFPFDDRMSRYLDATGRSGVSELANGHSSLLTADPEVFDSPEKFYDRIIEINLSELEPMIVGPHTPDLARLVSDLGQEAKDKGWPLEIKAALIGSCTNSSYEDMERAASIASQAKSAGIKSKVQFMVTPGSDTIDQTIRRDGQMQLLEDIGGTVLANACGPCIGQWKREDITEGEVNSIISSYNRNFSGRNDGNHQTLSFLTSPEIVTAMALAGTLDFNPQKDKLTAADGTEFSLEPPTGSELPAKGFESSLVGFVPPSEDAVDLKISSSSRRLQLLEPFQTTTEDDLIDLPILVKVKGKCTTDHISPAGIWLQFRGHLDNISDNCYIGAHNSFTSEQGTAINQLDGTKGKLPKVARNYHENGQGWAVIADVNYGEGSSREHAAMSPRFLGCKVVIARSMARIAETNLQKQGMLALIFDDESSWELLRVDDRLSIKGIADLGPNSKITVEAKHSDGSTDSFVCSHSMDDLQVEWFKAGSALNYLRSKN</sequence>
<dbReference type="FunFam" id="3.40.1060.10:FF:000001">
    <property type="entry name" value="Aconitate hydratase, mitochondrial"/>
    <property type="match status" value="1"/>
</dbReference>
<dbReference type="SUPFAM" id="SSF53732">
    <property type="entry name" value="Aconitase iron-sulfur domain"/>
    <property type="match status" value="1"/>
</dbReference>
<evidence type="ECO:0000256" key="9">
    <source>
        <dbReference type="ARBA" id="ARBA00023004"/>
    </source>
</evidence>
<dbReference type="Gene3D" id="3.40.1060.10">
    <property type="entry name" value="Aconitase, Domain 2"/>
    <property type="match status" value="1"/>
</dbReference>
<dbReference type="InterPro" id="IPR006248">
    <property type="entry name" value="Aconitase_mito-like"/>
</dbReference>
<evidence type="ECO:0000256" key="8">
    <source>
        <dbReference type="ARBA" id="ARBA00022946"/>
    </source>
</evidence>
<dbReference type="PROSITE" id="PS01244">
    <property type="entry name" value="ACONITASE_2"/>
    <property type="match status" value="1"/>
</dbReference>
<evidence type="ECO:0000313" key="17">
    <source>
        <dbReference type="EMBL" id="ABZ09407.1"/>
    </source>
</evidence>
<reference evidence="17" key="1">
    <citation type="journal article" date="2008" name="ISME J.">
        <title>Genomic patterns of recombination, clonal divergence and environment in marine microbial populations.</title>
        <authorList>
            <person name="Konstantinidis K.T."/>
            <person name="Delong E.F."/>
        </authorList>
    </citation>
    <scope>NUCLEOTIDE SEQUENCE</scope>
</reference>
<dbReference type="AlphaFoldDB" id="B3T9Z8"/>
<evidence type="ECO:0000256" key="7">
    <source>
        <dbReference type="ARBA" id="ARBA00022723"/>
    </source>
</evidence>
<evidence type="ECO:0000256" key="1">
    <source>
        <dbReference type="ARBA" id="ARBA00001966"/>
    </source>
</evidence>
<evidence type="ECO:0000256" key="12">
    <source>
        <dbReference type="ARBA" id="ARBA00023239"/>
    </source>
</evidence>
<dbReference type="PRINTS" id="PR00415">
    <property type="entry name" value="ACONITASE"/>
</dbReference>
<evidence type="ECO:0000256" key="13">
    <source>
        <dbReference type="ARBA" id="ARBA00023501"/>
    </source>
</evidence>
<keyword evidence="8" id="KW-0809">Transit peptide</keyword>
<dbReference type="InterPro" id="IPR050926">
    <property type="entry name" value="Aconitase/IPM_isomerase"/>
</dbReference>
<dbReference type="EC" id="4.2.1.3" evidence="5"/>
<comment type="pathway">
    <text evidence="3">Carbohydrate metabolism; tricarboxylic acid cycle; isocitrate from oxaloacetate: step 2/2.</text>
</comment>
<keyword evidence="12" id="KW-0456">Lyase</keyword>
<keyword evidence="10" id="KW-0411">Iron-sulfur</keyword>
<proteinExistence type="inferred from homology"/>
<dbReference type="FunFam" id="3.20.19.10:FF:000002">
    <property type="entry name" value="Aconitate hydratase, mitochondrial"/>
    <property type="match status" value="1"/>
</dbReference>
<dbReference type="InterPro" id="IPR000573">
    <property type="entry name" value="AconitaseA/IPMdHydase_ssu_swvl"/>
</dbReference>
<keyword evidence="11" id="KW-0496">Mitochondrion</keyword>
<dbReference type="InterPro" id="IPR015932">
    <property type="entry name" value="Aconitase_dom2"/>
</dbReference>
<dbReference type="GO" id="GO:0046872">
    <property type="term" value="F:metal ion binding"/>
    <property type="evidence" value="ECO:0007669"/>
    <property type="project" value="UniProtKB-KW"/>
</dbReference>
<dbReference type="PANTHER" id="PTHR43160">
    <property type="entry name" value="ACONITATE HYDRATASE B"/>
    <property type="match status" value="1"/>
</dbReference>
<dbReference type="Gene3D" id="3.20.19.10">
    <property type="entry name" value="Aconitase, domain 4"/>
    <property type="match status" value="1"/>
</dbReference>
<comment type="catalytic activity">
    <reaction evidence="13">
        <text>citrate = D-threo-isocitrate</text>
        <dbReference type="Rhea" id="RHEA:10336"/>
        <dbReference type="ChEBI" id="CHEBI:15562"/>
        <dbReference type="ChEBI" id="CHEBI:16947"/>
        <dbReference type="EC" id="4.2.1.3"/>
    </reaction>
</comment>
<dbReference type="NCBIfam" id="TIGR01340">
    <property type="entry name" value="aconitase_mito"/>
    <property type="match status" value="1"/>
</dbReference>
<dbReference type="PANTHER" id="PTHR43160:SF3">
    <property type="entry name" value="ACONITATE HYDRATASE, MITOCHONDRIAL"/>
    <property type="match status" value="1"/>
</dbReference>
<dbReference type="EMBL" id="EU016650">
    <property type="protein sequence ID" value="ABZ09407.1"/>
    <property type="molecule type" value="Genomic_DNA"/>
</dbReference>
<comment type="subcellular location">
    <subcellularLocation>
        <location evidence="2">Mitochondrion</location>
    </subcellularLocation>
</comment>
<dbReference type="PROSITE" id="PS00450">
    <property type="entry name" value="ACONITASE_1"/>
    <property type="match status" value="1"/>
</dbReference>
<dbReference type="FunFam" id="3.30.499.10:FF:000003">
    <property type="entry name" value="Aconitate hydratase, mitochondrial"/>
    <property type="match status" value="1"/>
</dbReference>
<dbReference type="InterPro" id="IPR036008">
    <property type="entry name" value="Aconitase_4Fe-4S_dom"/>
</dbReference>
<dbReference type="InterPro" id="IPR018136">
    <property type="entry name" value="Aconitase_4Fe-4S_BS"/>
</dbReference>
<dbReference type="InterPro" id="IPR015931">
    <property type="entry name" value="Acnase/IPM_dHydase_lsu_aba_1/3"/>
</dbReference>
<evidence type="ECO:0000256" key="3">
    <source>
        <dbReference type="ARBA" id="ARBA00004717"/>
    </source>
</evidence>
<feature type="domain" description="Aconitase/3-isopropylmalate dehydratase large subunit alpha/beta/alpha" evidence="15">
    <location>
        <begin position="50"/>
        <end position="490"/>
    </location>
</feature>
<keyword evidence="7" id="KW-0479">Metal-binding</keyword>
<dbReference type="InterPro" id="IPR001030">
    <property type="entry name" value="Acoase/IPM_deHydtase_lsu_aba"/>
</dbReference>
<dbReference type="NCBIfam" id="NF005558">
    <property type="entry name" value="PRK07229.1"/>
    <property type="match status" value="1"/>
</dbReference>
<feature type="domain" description="Aconitase A/isopropylmalate dehydratase small subunit swivel" evidence="16">
    <location>
        <begin position="569"/>
        <end position="696"/>
    </location>
</feature>
<dbReference type="Pfam" id="PF00694">
    <property type="entry name" value="Aconitase_C"/>
    <property type="match status" value="1"/>
</dbReference>
<protein>
    <recommendedName>
        <fullName evidence="5">aconitate hydratase</fullName>
        <ecNumber evidence="5">4.2.1.3</ecNumber>
    </recommendedName>
    <alternativeName>
        <fullName evidence="14">Citrate hydro-lyase</fullName>
    </alternativeName>
</protein>
<organism evidence="17">
    <name type="scientific">uncultured marine microorganism HF4000_APKG7N23</name>
    <dbReference type="NCBI Taxonomy" id="455552"/>
    <lineage>
        <taxon>unclassified sequences</taxon>
        <taxon>environmental samples</taxon>
    </lineage>
</organism>
<evidence type="ECO:0000256" key="11">
    <source>
        <dbReference type="ARBA" id="ARBA00023128"/>
    </source>
</evidence>
<dbReference type="FunFam" id="3.30.499.10:FF:000004">
    <property type="entry name" value="Aconitate hydratase, mitochondrial"/>
    <property type="match status" value="1"/>
</dbReference>
<accession>B3T9Z8</accession>
<dbReference type="GO" id="GO:0003994">
    <property type="term" value="F:aconitate hydratase activity"/>
    <property type="evidence" value="ECO:0007669"/>
    <property type="project" value="UniProtKB-EC"/>
</dbReference>
<evidence type="ECO:0000256" key="6">
    <source>
        <dbReference type="ARBA" id="ARBA00022532"/>
    </source>
</evidence>
<evidence type="ECO:0000256" key="2">
    <source>
        <dbReference type="ARBA" id="ARBA00004173"/>
    </source>
</evidence>
<name>B3T9Z8_9ZZZZ</name>
<keyword evidence="6" id="KW-0816">Tricarboxylic acid cycle</keyword>
<comment type="cofactor">
    <cofactor evidence="1">
        <name>[4Fe-4S] cluster</name>
        <dbReference type="ChEBI" id="CHEBI:49883"/>
    </cofactor>
</comment>
<evidence type="ECO:0000259" key="15">
    <source>
        <dbReference type="Pfam" id="PF00330"/>
    </source>
</evidence>